<reference evidence="9 10" key="1">
    <citation type="submission" date="2017-06" db="EMBL/GenBank/DDBJ databases">
        <authorList>
            <consortium name="Pathogen Informatics"/>
        </authorList>
    </citation>
    <scope>NUCLEOTIDE SEQUENCE [LARGE SCALE GENOMIC DNA]</scope>
    <source>
        <strain evidence="9 10">NCTC11291</strain>
    </source>
</reference>
<dbReference type="RefSeq" id="WP_095121690.1">
    <property type="nucleotide sequence ID" value="NZ_LT906454.1"/>
</dbReference>
<dbReference type="GO" id="GO:0005886">
    <property type="term" value="C:plasma membrane"/>
    <property type="evidence" value="ECO:0007669"/>
    <property type="project" value="UniProtKB-SubCell"/>
</dbReference>
<evidence type="ECO:0000256" key="5">
    <source>
        <dbReference type="ARBA" id="ARBA00022989"/>
    </source>
</evidence>
<dbReference type="Pfam" id="PF00528">
    <property type="entry name" value="BPD_transp_1"/>
    <property type="match status" value="1"/>
</dbReference>
<dbReference type="OrthoDB" id="9773683at2"/>
<dbReference type="Proteomes" id="UP000215144">
    <property type="component" value="Chromosome 1"/>
</dbReference>
<comment type="similarity">
    <text evidence="7">Belongs to the binding-protein-dependent transport system permease family.</text>
</comment>
<keyword evidence="2 7" id="KW-0813">Transport</keyword>
<evidence type="ECO:0000313" key="9">
    <source>
        <dbReference type="EMBL" id="SNV34590.1"/>
    </source>
</evidence>
<dbReference type="PROSITE" id="PS50928">
    <property type="entry name" value="ABC_TM1"/>
    <property type="match status" value="1"/>
</dbReference>
<name>A0A239WKG1_STRAI</name>
<dbReference type="GO" id="GO:0055085">
    <property type="term" value="P:transmembrane transport"/>
    <property type="evidence" value="ECO:0007669"/>
    <property type="project" value="InterPro"/>
</dbReference>
<evidence type="ECO:0000256" key="2">
    <source>
        <dbReference type="ARBA" id="ARBA00022448"/>
    </source>
</evidence>
<dbReference type="InterPro" id="IPR000515">
    <property type="entry name" value="MetI-like"/>
</dbReference>
<dbReference type="PANTHER" id="PTHR30465">
    <property type="entry name" value="INNER MEMBRANE ABC TRANSPORTER"/>
    <property type="match status" value="1"/>
</dbReference>
<dbReference type="EMBL" id="LT906454">
    <property type="protein sequence ID" value="SNV34590.1"/>
    <property type="molecule type" value="Genomic_DNA"/>
</dbReference>
<dbReference type="PANTHER" id="PTHR30465:SF0">
    <property type="entry name" value="OLIGOPEPTIDE TRANSPORT SYSTEM PERMEASE PROTEIN APPB"/>
    <property type="match status" value="1"/>
</dbReference>
<feature type="transmembrane region" description="Helical" evidence="7">
    <location>
        <begin position="463"/>
        <end position="487"/>
    </location>
</feature>
<feature type="domain" description="ABC transmembrane type-1" evidence="8">
    <location>
        <begin position="281"/>
        <end position="484"/>
    </location>
</feature>
<feature type="transmembrane region" description="Helical" evidence="7">
    <location>
        <begin position="361"/>
        <end position="380"/>
    </location>
</feature>
<proteinExistence type="inferred from homology"/>
<gene>
    <name evidence="9" type="primary">dppB</name>
    <name evidence="9" type="ORF">SAMEA4504048_00375</name>
</gene>
<sequence length="499" mass="56003">MKKYILMRILRSLVSIFLVTTLVYTIVYTMVPKSLIFKNDPNYNKMITTPDKKSDYENTVFERMGYIDYMTSKELQEEASKEYKNVTTEPTKANKNLYQKFLSASSGKWQLHQFEESKAFYATRNISIFERVWNFYSNLIVIDHPWKVKDSSNPNLERYIRFENDPSAGPALVGSGTQHKYLIYFDGSFPFIHQNIIKLNLGVSYPTYANQPVTRIITQGQGKTLQNEVTFPSGSTRNSAINIYSRTYLSPSKADSQAKRNFGKDDAYTATQNNYSEPSMLKNSFIIGVIGVFIAYALGLPIGMLMSRYKDGWFDRLSTGTMTFMLALPSVATIYIIRFLGGLVGLPDSFPILGAASPLSYVLPSLVLGILSVPGIVVWFRRYMVDQQASDYVRFARSKGLSEAEISQKHLFKNAMVPISNGIPSSIAMTIVGATLTEIIFAFPGMGKMLIDSVRAANNSMVVGLVFIFTVVSVFALLLGDLLMTIFDPRIRLTSKGGK</sequence>
<evidence type="ECO:0000256" key="6">
    <source>
        <dbReference type="ARBA" id="ARBA00023136"/>
    </source>
</evidence>
<organism evidence="9 10">
    <name type="scientific">Streptococcus acidominimus</name>
    <dbReference type="NCBI Taxonomy" id="1326"/>
    <lineage>
        <taxon>Bacteria</taxon>
        <taxon>Bacillati</taxon>
        <taxon>Bacillota</taxon>
        <taxon>Bacilli</taxon>
        <taxon>Lactobacillales</taxon>
        <taxon>Streptococcaceae</taxon>
        <taxon>Streptococcus</taxon>
    </lineage>
</organism>
<keyword evidence="5 7" id="KW-1133">Transmembrane helix</keyword>
<evidence type="ECO:0000256" key="7">
    <source>
        <dbReference type="RuleBase" id="RU363032"/>
    </source>
</evidence>
<evidence type="ECO:0000256" key="4">
    <source>
        <dbReference type="ARBA" id="ARBA00022692"/>
    </source>
</evidence>
<dbReference type="KEGG" id="saco:SAME_00375"/>
<keyword evidence="3" id="KW-1003">Cell membrane</keyword>
<dbReference type="SUPFAM" id="SSF161098">
    <property type="entry name" value="MetI-like"/>
    <property type="match status" value="1"/>
</dbReference>
<accession>A0A239WKG1</accession>
<evidence type="ECO:0000256" key="3">
    <source>
        <dbReference type="ARBA" id="ARBA00022475"/>
    </source>
</evidence>
<protein>
    <submittedName>
        <fullName evidence="9">Oligopeptide transporter permease protein</fullName>
    </submittedName>
</protein>
<comment type="subcellular location">
    <subcellularLocation>
        <location evidence="1 7">Cell membrane</location>
        <topology evidence="1 7">Multi-pass membrane protein</topology>
    </subcellularLocation>
</comment>
<feature type="transmembrane region" description="Helical" evidence="7">
    <location>
        <begin position="317"/>
        <end position="341"/>
    </location>
</feature>
<keyword evidence="6 7" id="KW-0472">Membrane</keyword>
<dbReference type="Gene3D" id="1.10.3720.10">
    <property type="entry name" value="MetI-like"/>
    <property type="match status" value="1"/>
</dbReference>
<dbReference type="CDD" id="cd06261">
    <property type="entry name" value="TM_PBP2"/>
    <property type="match status" value="1"/>
</dbReference>
<feature type="transmembrane region" description="Helical" evidence="7">
    <location>
        <begin position="423"/>
        <end position="443"/>
    </location>
</feature>
<evidence type="ECO:0000256" key="1">
    <source>
        <dbReference type="ARBA" id="ARBA00004651"/>
    </source>
</evidence>
<dbReference type="AlphaFoldDB" id="A0A239WKG1"/>
<feature type="transmembrane region" description="Helical" evidence="7">
    <location>
        <begin position="12"/>
        <end position="31"/>
    </location>
</feature>
<evidence type="ECO:0000313" key="10">
    <source>
        <dbReference type="Proteomes" id="UP000215144"/>
    </source>
</evidence>
<keyword evidence="4 7" id="KW-0812">Transmembrane</keyword>
<dbReference type="InterPro" id="IPR035906">
    <property type="entry name" value="MetI-like_sf"/>
</dbReference>
<evidence type="ECO:0000259" key="8">
    <source>
        <dbReference type="PROSITE" id="PS50928"/>
    </source>
</evidence>
<feature type="transmembrane region" description="Helical" evidence="7">
    <location>
        <begin position="285"/>
        <end position="305"/>
    </location>
</feature>